<dbReference type="InterPro" id="IPR012923">
    <property type="entry name" value="Csm3"/>
</dbReference>
<dbReference type="PANTHER" id="PTHR13220:SF11">
    <property type="entry name" value="TIMELESS-INTERACTING PROTEIN"/>
    <property type="match status" value="1"/>
</dbReference>
<feature type="compositionally biased region" description="Low complexity" evidence="7">
    <location>
        <begin position="431"/>
        <end position="442"/>
    </location>
</feature>
<feature type="domain" description="Chromosome segregation in meiosis protein 3" evidence="8">
    <location>
        <begin position="87"/>
        <end position="168"/>
    </location>
</feature>
<dbReference type="OrthoDB" id="437078at2759"/>
<dbReference type="GO" id="GO:0031297">
    <property type="term" value="P:replication fork processing"/>
    <property type="evidence" value="ECO:0007669"/>
    <property type="project" value="UniProtKB-UniRule"/>
</dbReference>
<dbReference type="GO" id="GO:0006974">
    <property type="term" value="P:DNA damage response"/>
    <property type="evidence" value="ECO:0007669"/>
    <property type="project" value="UniProtKB-KW"/>
</dbReference>
<evidence type="ECO:0000256" key="5">
    <source>
        <dbReference type="ARBA" id="ARBA00023306"/>
    </source>
</evidence>
<accession>A0A8W8I957</accession>
<evidence type="ECO:0000313" key="10">
    <source>
        <dbReference type="Proteomes" id="UP000005408"/>
    </source>
</evidence>
<name>A0A8W8I957_MAGGI</name>
<feature type="region of interest" description="Disordered" evidence="7">
    <location>
        <begin position="199"/>
        <end position="385"/>
    </location>
</feature>
<feature type="compositionally biased region" description="Acidic residues" evidence="7">
    <location>
        <begin position="47"/>
        <end position="62"/>
    </location>
</feature>
<dbReference type="InterPro" id="IPR040038">
    <property type="entry name" value="TIPIN/Csm3/Swi3"/>
</dbReference>
<proteinExistence type="inferred from homology"/>
<evidence type="ECO:0000256" key="2">
    <source>
        <dbReference type="ARBA" id="ARBA00006075"/>
    </source>
</evidence>
<dbReference type="GO" id="GO:0031298">
    <property type="term" value="C:replication fork protection complex"/>
    <property type="evidence" value="ECO:0007669"/>
    <property type="project" value="TreeGrafter"/>
</dbReference>
<comment type="subcellular location">
    <subcellularLocation>
        <location evidence="1 6">Nucleus</location>
    </subcellularLocation>
</comment>
<comment type="similarity">
    <text evidence="2 6">Belongs to the CSM3 family.</text>
</comment>
<feature type="compositionally biased region" description="Basic and acidic residues" evidence="7">
    <location>
        <begin position="421"/>
        <end position="430"/>
    </location>
</feature>
<dbReference type="GO" id="GO:0003677">
    <property type="term" value="F:DNA binding"/>
    <property type="evidence" value="ECO:0007669"/>
    <property type="project" value="TreeGrafter"/>
</dbReference>
<dbReference type="SMR" id="A0A8W8I957"/>
<organism evidence="9 10">
    <name type="scientific">Magallana gigas</name>
    <name type="common">Pacific oyster</name>
    <name type="synonym">Crassostrea gigas</name>
    <dbReference type="NCBI Taxonomy" id="29159"/>
    <lineage>
        <taxon>Eukaryota</taxon>
        <taxon>Metazoa</taxon>
        <taxon>Spiralia</taxon>
        <taxon>Lophotrochozoa</taxon>
        <taxon>Mollusca</taxon>
        <taxon>Bivalvia</taxon>
        <taxon>Autobranchia</taxon>
        <taxon>Pteriomorphia</taxon>
        <taxon>Ostreida</taxon>
        <taxon>Ostreoidea</taxon>
        <taxon>Ostreidae</taxon>
        <taxon>Magallana</taxon>
    </lineage>
</organism>
<feature type="compositionally biased region" description="Basic and acidic residues" evidence="7">
    <location>
        <begin position="263"/>
        <end position="280"/>
    </location>
</feature>
<feature type="region of interest" description="Disordered" evidence="7">
    <location>
        <begin position="30"/>
        <end position="62"/>
    </location>
</feature>
<feature type="compositionally biased region" description="Low complexity" evidence="7">
    <location>
        <begin position="232"/>
        <end position="244"/>
    </location>
</feature>
<feature type="compositionally biased region" description="Polar residues" evidence="7">
    <location>
        <begin position="334"/>
        <end position="384"/>
    </location>
</feature>
<dbReference type="Pfam" id="PF07962">
    <property type="entry name" value="Swi3"/>
    <property type="match status" value="1"/>
</dbReference>
<feature type="region of interest" description="Disordered" evidence="7">
    <location>
        <begin position="401"/>
        <end position="456"/>
    </location>
</feature>
<keyword evidence="5 6" id="KW-0131">Cell cycle</keyword>
<dbReference type="GO" id="GO:0000076">
    <property type="term" value="P:DNA replication checkpoint signaling"/>
    <property type="evidence" value="ECO:0007669"/>
    <property type="project" value="UniProtKB-UniRule"/>
</dbReference>
<dbReference type="EnsemblMetazoa" id="G12988.10">
    <property type="protein sequence ID" value="G12988.10:cds"/>
    <property type="gene ID" value="G12988"/>
</dbReference>
<feature type="compositionally biased region" description="Low complexity" evidence="7">
    <location>
        <begin position="215"/>
        <end position="225"/>
    </location>
</feature>
<keyword evidence="4 6" id="KW-0539">Nucleus</keyword>
<feature type="compositionally biased region" description="Acidic residues" evidence="7">
    <location>
        <begin position="175"/>
        <end position="193"/>
    </location>
</feature>
<feature type="compositionally biased region" description="Polar residues" evidence="7">
    <location>
        <begin position="401"/>
        <end position="412"/>
    </location>
</feature>
<evidence type="ECO:0000256" key="7">
    <source>
        <dbReference type="SAM" id="MobiDB-lite"/>
    </source>
</evidence>
<feature type="region of interest" description="Disordered" evidence="7">
    <location>
        <begin position="174"/>
        <end position="193"/>
    </location>
</feature>
<evidence type="ECO:0000313" key="9">
    <source>
        <dbReference type="EnsemblMetazoa" id="G12988.10:cds"/>
    </source>
</evidence>
<evidence type="ECO:0000256" key="4">
    <source>
        <dbReference type="ARBA" id="ARBA00023242"/>
    </source>
</evidence>
<keyword evidence="10" id="KW-1185">Reference proteome</keyword>
<keyword evidence="3 6" id="KW-0227">DNA damage</keyword>
<protein>
    <recommendedName>
        <fullName evidence="6">TIMELESS-interacting protein</fullName>
    </recommendedName>
</protein>
<evidence type="ECO:0000256" key="6">
    <source>
        <dbReference type="RuleBase" id="RU366049"/>
    </source>
</evidence>
<evidence type="ECO:0000259" key="8">
    <source>
        <dbReference type="Pfam" id="PF07962"/>
    </source>
</evidence>
<evidence type="ECO:0000256" key="3">
    <source>
        <dbReference type="ARBA" id="ARBA00022763"/>
    </source>
</evidence>
<evidence type="ECO:0000256" key="1">
    <source>
        <dbReference type="ARBA" id="ARBA00004123"/>
    </source>
</evidence>
<reference evidence="9" key="1">
    <citation type="submission" date="2022-08" db="UniProtKB">
        <authorList>
            <consortium name="EnsemblMetazoa"/>
        </authorList>
    </citation>
    <scope>IDENTIFICATION</scope>
    <source>
        <strain evidence="9">05x7-T-G4-1.051#20</strain>
    </source>
</reference>
<dbReference type="AlphaFoldDB" id="A0A8W8I957"/>
<sequence>MAEPFTLKRLLKRKNMESVNLEMDEIFEEDEDFPTVGALPDLPQDNEGMEEMGQGEDQDDNSAEVLSRLKDLSKGAAKKVVRRPQPKLDATRLTGERGIPILPKVFQDVKFKGKGHEARDLQIIMRYLEHWAHRLFPKMPFDEVLERIEKLGTKNEVKTCIKRMRLDMPILNDEFVGDDEEREEDIPGSEAIDSDAEEALEELGNESPTQRNGASPPSSQESSKSGGMLAAQLSQPLSSTPSTSGNLTPGFSSPGLSQGLTPEQRERLERNRQMALEKRANKGGGGGSQHVFKTPAIPKSPVRRLASHTVSSPSQISSPILQSPPKMCSHGNIPINNTGNQPTFHSLVTANNGSSSPVKPAGSNLTNGSLQSHPIGESVSSQDNEMSEVIPLVNGNKTVDNCSDSSDMSQTIPLLCSPGRKTGETKDYKSRSGSMDISSSDQMSEEELLLHLSESE</sequence>
<dbReference type="GO" id="GO:0043111">
    <property type="term" value="P:replication fork arrest"/>
    <property type="evidence" value="ECO:0007669"/>
    <property type="project" value="TreeGrafter"/>
</dbReference>
<feature type="compositionally biased region" description="Low complexity" evidence="7">
    <location>
        <begin position="311"/>
        <end position="325"/>
    </location>
</feature>
<comment type="function">
    <text evidence="6">Plays an important role in the control of DNA replication and the maintenance of replication fork stability.</text>
</comment>
<dbReference type="Proteomes" id="UP000005408">
    <property type="component" value="Unassembled WGS sequence"/>
</dbReference>
<dbReference type="PANTHER" id="PTHR13220">
    <property type="entry name" value="TIMELESS INTERACTING-RELATED"/>
    <property type="match status" value="1"/>
</dbReference>
<feature type="compositionally biased region" description="Polar residues" evidence="7">
    <location>
        <begin position="245"/>
        <end position="261"/>
    </location>
</feature>